<evidence type="ECO:0000313" key="2">
    <source>
        <dbReference type="Proteomes" id="UP001177021"/>
    </source>
</evidence>
<accession>A0ACB0J9F6</accession>
<proteinExistence type="predicted"/>
<dbReference type="Proteomes" id="UP001177021">
    <property type="component" value="Unassembled WGS sequence"/>
</dbReference>
<gene>
    <name evidence="1" type="ORF">MILVUS5_LOCUS10581</name>
</gene>
<evidence type="ECO:0000313" key="1">
    <source>
        <dbReference type="EMBL" id="CAJ2640785.1"/>
    </source>
</evidence>
<sequence>MKVKNFSNSYMTWKERKKIEGGRKPLKNQRLSLSVARPMMKKQHQREKKMLQEMKKQKQRKKKILQERMILGRFGRKIGGSSSSRKKSVGKHKPEDRGLKLRGRFRNDILDVNHHLLKSTPTRGMTQSFIGLAFMMASCSKLAKENKAKEERTKGSNWLELPREITANILERLDVVDILIGASSVCSLWWKICMDPFMWRTIIMNNICFTSNVMVEICYSAVERSCGQLEDIEIVSFCTDDLLIYIADRGSNLRRIRLTECQYISYNQFSEVANKFPLLEELDISFSNLSEDSLEVIGRCCPHLKSLKFSRMFYTYIKGDDDAFAIAKTMPKLRHLSMSGNLLTNVGLDAILDGCPLLESLDLQNCFHLDLSGSLGKRCRDQIKDLVLPIVIDENCDDEDNDSFYLDSPIENEA</sequence>
<name>A0ACB0J9F6_TRIPR</name>
<dbReference type="EMBL" id="CASHSV030000024">
    <property type="protein sequence ID" value="CAJ2640785.1"/>
    <property type="molecule type" value="Genomic_DNA"/>
</dbReference>
<protein>
    <submittedName>
        <fullName evidence="1">Uncharacterized protein</fullName>
    </submittedName>
</protein>
<organism evidence="1 2">
    <name type="scientific">Trifolium pratense</name>
    <name type="common">Red clover</name>
    <dbReference type="NCBI Taxonomy" id="57577"/>
    <lineage>
        <taxon>Eukaryota</taxon>
        <taxon>Viridiplantae</taxon>
        <taxon>Streptophyta</taxon>
        <taxon>Embryophyta</taxon>
        <taxon>Tracheophyta</taxon>
        <taxon>Spermatophyta</taxon>
        <taxon>Magnoliopsida</taxon>
        <taxon>eudicotyledons</taxon>
        <taxon>Gunneridae</taxon>
        <taxon>Pentapetalae</taxon>
        <taxon>rosids</taxon>
        <taxon>fabids</taxon>
        <taxon>Fabales</taxon>
        <taxon>Fabaceae</taxon>
        <taxon>Papilionoideae</taxon>
        <taxon>50 kb inversion clade</taxon>
        <taxon>NPAAA clade</taxon>
        <taxon>Hologalegina</taxon>
        <taxon>IRL clade</taxon>
        <taxon>Trifolieae</taxon>
        <taxon>Trifolium</taxon>
    </lineage>
</organism>
<comment type="caution">
    <text evidence="1">The sequence shown here is derived from an EMBL/GenBank/DDBJ whole genome shotgun (WGS) entry which is preliminary data.</text>
</comment>
<keyword evidence="2" id="KW-1185">Reference proteome</keyword>
<reference evidence="1" key="1">
    <citation type="submission" date="2023-10" db="EMBL/GenBank/DDBJ databases">
        <authorList>
            <person name="Rodriguez Cubillos JULIANA M."/>
            <person name="De Vega J."/>
        </authorList>
    </citation>
    <scope>NUCLEOTIDE SEQUENCE</scope>
</reference>